<dbReference type="GO" id="GO:0006606">
    <property type="term" value="P:protein import into nucleus"/>
    <property type="evidence" value="ECO:0007669"/>
    <property type="project" value="TreeGrafter"/>
</dbReference>
<protein>
    <recommendedName>
        <fullName evidence="4">Nuclear pore protein</fullName>
    </recommendedName>
</protein>
<keyword evidence="4" id="KW-0811">Translocation</keyword>
<keyword evidence="4" id="KW-0509">mRNA transport</keyword>
<reference evidence="6" key="1">
    <citation type="journal article" date="2018" name="Nat. Microbiol.">
        <title>Leveraging single-cell genomics to expand the fungal tree of life.</title>
        <authorList>
            <person name="Ahrendt S.R."/>
            <person name="Quandt C.A."/>
            <person name="Ciobanu D."/>
            <person name="Clum A."/>
            <person name="Salamov A."/>
            <person name="Andreopoulos B."/>
            <person name="Cheng J.F."/>
            <person name="Woyke T."/>
            <person name="Pelin A."/>
            <person name="Henrissat B."/>
            <person name="Reynolds N.K."/>
            <person name="Benny G.L."/>
            <person name="Smith M.E."/>
            <person name="James T.Y."/>
            <person name="Grigoriev I.V."/>
        </authorList>
    </citation>
    <scope>NUCLEOTIDE SEQUENCE [LARGE SCALE GENOMIC DNA]</scope>
    <source>
        <strain evidence="6">RSA 1356</strain>
    </source>
</reference>
<evidence type="ECO:0000256" key="4">
    <source>
        <dbReference type="RuleBase" id="RU364035"/>
    </source>
</evidence>
<dbReference type="Pfam" id="PF04097">
    <property type="entry name" value="Nic96"/>
    <property type="match status" value="1"/>
</dbReference>
<evidence type="ECO:0000256" key="1">
    <source>
        <dbReference type="ARBA" id="ARBA00004259"/>
    </source>
</evidence>
<proteinExistence type="inferred from homology"/>
<keyword evidence="3 4" id="KW-0539">Nucleus</keyword>
<keyword evidence="4" id="KW-0906">Nuclear pore complex</keyword>
<organism evidence="5 6">
    <name type="scientific">Thamnocephalis sphaerospora</name>
    <dbReference type="NCBI Taxonomy" id="78915"/>
    <lineage>
        <taxon>Eukaryota</taxon>
        <taxon>Fungi</taxon>
        <taxon>Fungi incertae sedis</taxon>
        <taxon>Zoopagomycota</taxon>
        <taxon>Zoopagomycotina</taxon>
        <taxon>Zoopagomycetes</taxon>
        <taxon>Zoopagales</taxon>
        <taxon>Sigmoideomycetaceae</taxon>
        <taxon>Thamnocephalis</taxon>
    </lineage>
</organism>
<keyword evidence="4" id="KW-0653">Protein transport</keyword>
<evidence type="ECO:0000313" key="6">
    <source>
        <dbReference type="Proteomes" id="UP000271241"/>
    </source>
</evidence>
<accession>A0A4P9XJJ2</accession>
<keyword evidence="4" id="KW-0472">Membrane</keyword>
<dbReference type="PANTHER" id="PTHR11225">
    <property type="entry name" value="NUCLEAR PORE COMPLEX PROTEIN NUP93 NUCLEOPORIN NUP93 DEAD EYE PROTEIN"/>
    <property type="match status" value="1"/>
</dbReference>
<comment type="similarity">
    <text evidence="2 4">Belongs to the nucleoporin interacting component (NIC) family.</text>
</comment>
<dbReference type="STRING" id="78915.A0A4P9XJJ2"/>
<dbReference type="GO" id="GO:0017056">
    <property type="term" value="F:structural constituent of nuclear pore"/>
    <property type="evidence" value="ECO:0007669"/>
    <property type="project" value="InterPro"/>
</dbReference>
<sequence length="869" mass="99027">MSGSDATESLNQILEQALRLKNHVLPPSRPHIDRGLEQIESQSRQLLTRATGEEDVFGAKTQLFLAKGGVDADELSGRVQDTRMDVAFESLHVLPDIDVEGFLRHEHEQSIVDTIDEGSLQTATSFEEYAEAVMQHEWNEYKKRVYRQCSQNANIHYDCVQEPAAFASMITRPVNAGPAMNTRTARYLTVVKNLNDSRLAKGTYAVINAFEEATLAMGTQPQWQQVAECWRVLASVLGEKDARKGEFKRGPLLQGQYLRAYNDTQGPARAGLYRQFIAGAQSHLESQFLLYMDKQIHGNLREANLGGVPSAINTVRAFLNLPLWRNSMLGNPNIEVIQGAPIWATTYLLLRSGKFADARDYVLGHRSLFDAVEPTFQEYLCAYLDNDRRLPKILQDRLHAEFNQRLRHARETTDPYKFALYKIIGRCELRKKTIQEVVHTIEDYLWLQFMLLSDEQEANVLATEKYTLAELQSILLKFGPEHFNQRGSNPLHYLQVLLLTGQFERAISYLYELDDFYSEAVHFAIAMAYYGVIRHHANHSTVRLVSTQKDAGGVTLSSLDYAKVIYQYAHHFRDSAEDAFHYLSLLCFDESTPAGKTYTNICHSWMRELILESKDYEPLLGSPQNDGTIAPGCMQRYMSLVGFASTKAFTSAVTIKAAEACDANGQFLDAVKLFNIGEEYDRVYRILIHQLGNRLATHRQRARQGLREPADELVSQAQNIQAHYERFSHILSKVSPEHQTTLRTLIRLYSFFVDCSNERYEEALLLMEEQRLLPLQGDLPAILQRCEELNDLDDAIVRNLPELILATMDAIYQVYKRLKDSPYTDIGRQNKMAQLRAKGRALMVFAGMNQYRTPTDVYAQLNKLDVLMG</sequence>
<dbReference type="PANTHER" id="PTHR11225:SF4">
    <property type="entry name" value="NUCLEAR PORE COMPLEX PROTEIN NUP93"/>
    <property type="match status" value="1"/>
</dbReference>
<comment type="subcellular location">
    <subcellularLocation>
        <location evidence="1">Nucleus envelope</location>
    </subcellularLocation>
    <subcellularLocation>
        <location evidence="4">Nucleus</location>
        <location evidence="4">Nuclear pore complex</location>
    </subcellularLocation>
</comment>
<keyword evidence="6" id="KW-1185">Reference proteome</keyword>
<dbReference type="GO" id="GO:0005643">
    <property type="term" value="C:nuclear pore"/>
    <property type="evidence" value="ECO:0007669"/>
    <property type="project" value="UniProtKB-SubCell"/>
</dbReference>
<evidence type="ECO:0000256" key="3">
    <source>
        <dbReference type="ARBA" id="ARBA00023242"/>
    </source>
</evidence>
<dbReference type="GO" id="GO:0016973">
    <property type="term" value="P:poly(A)+ mRNA export from nucleus"/>
    <property type="evidence" value="ECO:0007669"/>
    <property type="project" value="TreeGrafter"/>
</dbReference>
<name>A0A4P9XJJ2_9FUNG</name>
<dbReference type="AlphaFoldDB" id="A0A4P9XJJ2"/>
<evidence type="ECO:0000313" key="5">
    <source>
        <dbReference type="EMBL" id="RKP05933.1"/>
    </source>
</evidence>
<dbReference type="OrthoDB" id="1918363at2759"/>
<keyword evidence="4" id="KW-0813">Transport</keyword>
<gene>
    <name evidence="5" type="ORF">THASP1DRAFT_19132</name>
</gene>
<dbReference type="EMBL" id="KZ992996">
    <property type="protein sequence ID" value="RKP05933.1"/>
    <property type="molecule type" value="Genomic_DNA"/>
</dbReference>
<dbReference type="InterPro" id="IPR007231">
    <property type="entry name" value="Nucleoporin_int_Nup93/Nic96"/>
</dbReference>
<evidence type="ECO:0000256" key="2">
    <source>
        <dbReference type="ARBA" id="ARBA00010186"/>
    </source>
</evidence>
<dbReference type="Proteomes" id="UP000271241">
    <property type="component" value="Unassembled WGS sequence"/>
</dbReference>